<feature type="compositionally biased region" description="Low complexity" evidence="1">
    <location>
        <begin position="319"/>
        <end position="351"/>
    </location>
</feature>
<accession>A0AAN8NR61</accession>
<gene>
    <name evidence="2" type="ORF">RUM43_013687</name>
</gene>
<feature type="region of interest" description="Disordered" evidence="1">
    <location>
        <begin position="269"/>
        <end position="472"/>
    </location>
</feature>
<evidence type="ECO:0000256" key="1">
    <source>
        <dbReference type="SAM" id="MobiDB-lite"/>
    </source>
</evidence>
<feature type="compositionally biased region" description="Polar residues" evidence="1">
    <location>
        <begin position="443"/>
        <end position="457"/>
    </location>
</feature>
<dbReference type="EMBL" id="JAWJWE010000042">
    <property type="protein sequence ID" value="KAK6618494.1"/>
    <property type="molecule type" value="Genomic_DNA"/>
</dbReference>
<reference evidence="2 3" key="1">
    <citation type="submission" date="2023-10" db="EMBL/GenBank/DDBJ databases">
        <title>Genomes of two closely related lineages of the louse Polyplax serrata with different host specificities.</title>
        <authorList>
            <person name="Martinu J."/>
            <person name="Tarabai H."/>
            <person name="Stefka J."/>
            <person name="Hypsa V."/>
        </authorList>
    </citation>
    <scope>NUCLEOTIDE SEQUENCE [LARGE SCALE GENOMIC DNA]</scope>
    <source>
        <strain evidence="2">HR10_N</strain>
    </source>
</reference>
<protein>
    <recommendedName>
        <fullName evidence="4">Serine proteinase stubble</fullName>
    </recommendedName>
</protein>
<dbReference type="AlphaFoldDB" id="A0AAN8NR61"/>
<evidence type="ECO:0000313" key="2">
    <source>
        <dbReference type="EMBL" id="KAK6618494.1"/>
    </source>
</evidence>
<evidence type="ECO:0000313" key="3">
    <source>
        <dbReference type="Proteomes" id="UP001372834"/>
    </source>
</evidence>
<feature type="compositionally biased region" description="Low complexity" evidence="1">
    <location>
        <begin position="269"/>
        <end position="311"/>
    </location>
</feature>
<name>A0AAN8NR61_POLSC</name>
<proteinExistence type="predicted"/>
<evidence type="ECO:0008006" key="4">
    <source>
        <dbReference type="Google" id="ProtNLM"/>
    </source>
</evidence>
<dbReference type="Proteomes" id="UP001372834">
    <property type="component" value="Unassembled WGS sequence"/>
</dbReference>
<comment type="caution">
    <text evidence="2">The sequence shown here is derived from an EMBL/GenBank/DDBJ whole genome shotgun (WGS) entry which is preliminary data.</text>
</comment>
<organism evidence="2 3">
    <name type="scientific">Polyplax serrata</name>
    <name type="common">Common mouse louse</name>
    <dbReference type="NCBI Taxonomy" id="468196"/>
    <lineage>
        <taxon>Eukaryota</taxon>
        <taxon>Metazoa</taxon>
        <taxon>Ecdysozoa</taxon>
        <taxon>Arthropoda</taxon>
        <taxon>Hexapoda</taxon>
        <taxon>Insecta</taxon>
        <taxon>Pterygota</taxon>
        <taxon>Neoptera</taxon>
        <taxon>Paraneoptera</taxon>
        <taxon>Psocodea</taxon>
        <taxon>Troctomorpha</taxon>
        <taxon>Phthiraptera</taxon>
        <taxon>Anoplura</taxon>
        <taxon>Polyplacidae</taxon>
        <taxon>Polyplax</taxon>
    </lineage>
</organism>
<sequence>MSKRHGRNIRHLPCVSRKTGEQGTCMFAYTCMKSNGTHLGTCIDRFYFGSCCKLKGPQNDLIVENHINYQPVHDNQVFSSSSASSQTTPSSTTVFDTRYTIGGGHKNHSQLTGKPTNMVPISQTGSSHGGLSTVKTDVDSAQHLATETYYSTPTTEKLYIPIHTSHKPNKTENLSSSSGLFTTVHGSSSNIFSASKRPTTQSEGLLISSSSTPLPSTTTQSYYLSTFQVVHNENVDKTPSTVFTKVTTLSPSSPQPSTAWTPIKHVTTTKTTSTTPFRKTTTPGTVTKPILTPVTTKKPIKPVKPITTTRKPPTKKPTSKPAVKPSGSTAKPTTPVKKPVQTTFTHLVTTTKPSAPAKKPIQPTKKPVLSSPKPSTSKPGTTKPTVVHTKVNTTTISTSGRPSTTSTARTTTTTSKTTFTTRSPIHGTFTTTEVVFTKPGSKPATTTSTGPPSQFGITTFRPDLTPTSKKPGLVTGSHLTTFNYTVEGVKVPTTESSQSTISNEISSSETVFESIPEIQEENTNVIFQQTGTTAGIRPGGQNDTNAVPFFPEASKPSSTKEPWIEIVQSTTPESATVTTTAKTTTTSAKPAYTGLPTLQGVNTSDYTQVALQKFSQSYDYGLR</sequence>
<feature type="compositionally biased region" description="Low complexity" evidence="1">
    <location>
        <begin position="363"/>
        <end position="423"/>
    </location>
</feature>